<dbReference type="RefSeq" id="WP_207859580.1">
    <property type="nucleotide sequence ID" value="NZ_JAFREP010000013.1"/>
</dbReference>
<proteinExistence type="predicted"/>
<feature type="compositionally biased region" description="Basic and acidic residues" evidence="1">
    <location>
        <begin position="150"/>
        <end position="167"/>
    </location>
</feature>
<comment type="caution">
    <text evidence="2">The sequence shown here is derived from an EMBL/GenBank/DDBJ whole genome shotgun (WGS) entry which is preliminary data.</text>
</comment>
<evidence type="ECO:0000256" key="1">
    <source>
        <dbReference type="SAM" id="MobiDB-lite"/>
    </source>
</evidence>
<keyword evidence="3" id="KW-1185">Reference proteome</keyword>
<sequence length="330" mass="35374">MGNLGWGKKDKSPTDGFSDKEVGKTCVGCEAGQEPLSDMDLDGVIMGRKDGACAPLTKKNEALTRATIQGAKEQAFTSNSNCCKGKHPPDGVADKTIVYVNGIRTQQGGHCQTLQDVADTTCAKVIGVYNATRNSVADLWQAKQDKSWIKKHAADAEKDAPDEEPRMSPKGRNPAVDTLRDMIYAEASSDQEMEIFAHSQGGAITSVALYEAEKQLAGAGMEENMSKVSVTSMGSAAQQWPDGPEYTHLIHARDFTPVKLGLRKSAKKDASRAGKGAKVVRFVGEPGGGSFKEMEPGDDTGGTSFTKYHDVDQTYLKAQSQFNNGCRGKS</sequence>
<gene>
    <name evidence="2" type="ORF">J3U88_14465</name>
</gene>
<accession>A0A8J7QK83</accession>
<dbReference type="EMBL" id="JAFREP010000013">
    <property type="protein sequence ID" value="MBO1319675.1"/>
    <property type="molecule type" value="Genomic_DNA"/>
</dbReference>
<protein>
    <submittedName>
        <fullName evidence="2">Uncharacterized protein</fullName>
    </submittedName>
</protein>
<name>A0A8J7QK83_9BACT</name>
<feature type="region of interest" description="Disordered" evidence="1">
    <location>
        <begin position="150"/>
        <end position="175"/>
    </location>
</feature>
<dbReference type="Proteomes" id="UP000664417">
    <property type="component" value="Unassembled WGS sequence"/>
</dbReference>
<dbReference type="AlphaFoldDB" id="A0A8J7QK83"/>
<evidence type="ECO:0000313" key="2">
    <source>
        <dbReference type="EMBL" id="MBO1319675.1"/>
    </source>
</evidence>
<organism evidence="2 3">
    <name type="scientific">Acanthopleuribacter pedis</name>
    <dbReference type="NCBI Taxonomy" id="442870"/>
    <lineage>
        <taxon>Bacteria</taxon>
        <taxon>Pseudomonadati</taxon>
        <taxon>Acidobacteriota</taxon>
        <taxon>Holophagae</taxon>
        <taxon>Acanthopleuribacterales</taxon>
        <taxon>Acanthopleuribacteraceae</taxon>
        <taxon>Acanthopleuribacter</taxon>
    </lineage>
</organism>
<reference evidence="2" key="1">
    <citation type="submission" date="2021-03" db="EMBL/GenBank/DDBJ databases">
        <authorList>
            <person name="Wang G."/>
        </authorList>
    </citation>
    <scope>NUCLEOTIDE SEQUENCE</scope>
    <source>
        <strain evidence="2">KCTC 12899</strain>
    </source>
</reference>
<evidence type="ECO:0000313" key="3">
    <source>
        <dbReference type="Proteomes" id="UP000664417"/>
    </source>
</evidence>